<evidence type="ECO:0000313" key="1">
    <source>
        <dbReference type="EMBL" id="OFV68922.1"/>
    </source>
</evidence>
<dbReference type="SUPFAM" id="SSF89064">
    <property type="entry name" value="Replisome organizer (g39p helicase loader/inhibitor protein)"/>
    <property type="match status" value="1"/>
</dbReference>
<protein>
    <submittedName>
        <fullName evidence="1">Loader and inhibitor of phage G40P</fullName>
    </submittedName>
</protein>
<accession>A0A1F2PDG3</accession>
<sequence>MVIFLDSEEIAKILTVISAVYPNFKVDGAGIMNTTWHALLKDLDYKHASEALFKLLKVMKFPPTPADIIEMAKVEKLLNFERQEELKIESCGNPRLSGGNAGMLSSD</sequence>
<dbReference type="Gene3D" id="1.10.8.200">
    <property type="entry name" value="Replisome organizer (g39p helicase loader/inhibitor protein)"/>
    <property type="match status" value="1"/>
</dbReference>
<comment type="caution">
    <text evidence="1">The sequence shown here is derived from an EMBL/GenBank/DDBJ whole genome shotgun (WGS) entry which is preliminary data.</text>
</comment>
<dbReference type="STRING" id="52694.ACWI_36130"/>
<proteinExistence type="predicted"/>
<evidence type="ECO:0000313" key="2">
    <source>
        <dbReference type="Proteomes" id="UP000176244"/>
    </source>
</evidence>
<dbReference type="EMBL" id="LKEU01000051">
    <property type="protein sequence ID" value="OFV68922.1"/>
    <property type="molecule type" value="Genomic_DNA"/>
</dbReference>
<name>A0A1F2PDG3_9FIRM</name>
<dbReference type="OrthoDB" id="1634442at2"/>
<dbReference type="InterPro" id="IPR036173">
    <property type="entry name" value="G39-like_N_sf"/>
</dbReference>
<reference evidence="1 2" key="1">
    <citation type="submission" date="2015-09" db="EMBL/GenBank/DDBJ databases">
        <title>Genome sequence of Acetobacterium wieringae DSM 1911.</title>
        <authorList>
            <person name="Poehlein A."/>
            <person name="Bengelsdorf F.R."/>
            <person name="Schiel-Bengelsdorf B."/>
            <person name="Duerre P."/>
            <person name="Daniel R."/>
        </authorList>
    </citation>
    <scope>NUCLEOTIDE SEQUENCE [LARGE SCALE GENOMIC DNA]</scope>
    <source>
        <strain evidence="1 2">DSM 1911</strain>
    </source>
</reference>
<gene>
    <name evidence="1" type="ORF">ACWI_36130</name>
</gene>
<organism evidence="1 2">
    <name type="scientific">Acetobacterium wieringae</name>
    <dbReference type="NCBI Taxonomy" id="52694"/>
    <lineage>
        <taxon>Bacteria</taxon>
        <taxon>Bacillati</taxon>
        <taxon>Bacillota</taxon>
        <taxon>Clostridia</taxon>
        <taxon>Eubacteriales</taxon>
        <taxon>Eubacteriaceae</taxon>
        <taxon>Acetobacterium</taxon>
    </lineage>
</organism>
<dbReference type="Proteomes" id="UP000176244">
    <property type="component" value="Unassembled WGS sequence"/>
</dbReference>
<dbReference type="AlphaFoldDB" id="A0A1F2PDG3"/>